<dbReference type="InterPro" id="IPR011008">
    <property type="entry name" value="Dimeric_a/b-barrel"/>
</dbReference>
<dbReference type="PROSITE" id="PS51502">
    <property type="entry name" value="S_R_A_B_BARREL"/>
    <property type="match status" value="1"/>
</dbReference>
<evidence type="ECO:0000313" key="2">
    <source>
        <dbReference type="EMBL" id="OGI59262.1"/>
    </source>
</evidence>
<name>A0A1F6UPS8_9PROT</name>
<dbReference type="SUPFAM" id="SSF54909">
    <property type="entry name" value="Dimeric alpha+beta barrel"/>
    <property type="match status" value="1"/>
</dbReference>
<gene>
    <name evidence="2" type="ORF">A2V58_05630</name>
</gene>
<dbReference type="Gene3D" id="3.30.70.100">
    <property type="match status" value="1"/>
</dbReference>
<evidence type="ECO:0000313" key="3">
    <source>
        <dbReference type="Proteomes" id="UP000177950"/>
    </source>
</evidence>
<evidence type="ECO:0000259" key="1">
    <source>
        <dbReference type="PROSITE" id="PS51502"/>
    </source>
</evidence>
<dbReference type="EMBL" id="MFSV01000001">
    <property type="protein sequence ID" value="OGI59262.1"/>
    <property type="molecule type" value="Genomic_DNA"/>
</dbReference>
<comment type="caution">
    <text evidence="2">The sequence shown here is derived from an EMBL/GenBank/DDBJ whole genome shotgun (WGS) entry which is preliminary data.</text>
</comment>
<feature type="domain" description="Stress-response A/B barrel" evidence="1">
    <location>
        <begin position="1"/>
        <end position="56"/>
    </location>
</feature>
<reference evidence="2 3" key="1">
    <citation type="journal article" date="2016" name="Nat. Commun.">
        <title>Thousands of microbial genomes shed light on interconnected biogeochemical processes in an aquifer system.</title>
        <authorList>
            <person name="Anantharaman K."/>
            <person name="Brown C.T."/>
            <person name="Hug L.A."/>
            <person name="Sharon I."/>
            <person name="Castelle C.J."/>
            <person name="Probst A.J."/>
            <person name="Thomas B.C."/>
            <person name="Singh A."/>
            <person name="Wilkins M.J."/>
            <person name="Karaoz U."/>
            <person name="Brodie E.L."/>
            <person name="Williams K.H."/>
            <person name="Hubbard S.S."/>
            <person name="Banfield J.F."/>
        </authorList>
    </citation>
    <scope>NUCLEOTIDE SEQUENCE [LARGE SCALE GENOMIC DNA]</scope>
</reference>
<dbReference type="Pfam" id="PF07876">
    <property type="entry name" value="Dabb"/>
    <property type="match status" value="1"/>
</dbReference>
<organism evidence="2 3">
    <name type="scientific">Candidatus Muproteobacteria bacterium RBG_19FT_COMBO_61_10</name>
    <dbReference type="NCBI Taxonomy" id="1817761"/>
    <lineage>
        <taxon>Bacteria</taxon>
        <taxon>Pseudomonadati</taxon>
        <taxon>Pseudomonadota</taxon>
        <taxon>Candidatus Muproteobacteria</taxon>
    </lineage>
</organism>
<proteinExistence type="predicted"/>
<accession>A0A1F6UPS8</accession>
<sequence>MFTGWAMQDQAKYRFCWLVQFSHSKVVDSYRDHPEHVAFASEYFRPIAADRLSIDFADAAVWQNPTVQTTPKRARR</sequence>
<dbReference type="InterPro" id="IPR013097">
    <property type="entry name" value="Dabb"/>
</dbReference>
<dbReference type="Proteomes" id="UP000177950">
    <property type="component" value="Unassembled WGS sequence"/>
</dbReference>
<protein>
    <recommendedName>
        <fullName evidence="1">Stress-response A/B barrel domain-containing protein</fullName>
    </recommendedName>
</protein>
<dbReference type="AlphaFoldDB" id="A0A1F6UPS8"/>